<dbReference type="Proteomes" id="UP000649617">
    <property type="component" value="Unassembled WGS sequence"/>
</dbReference>
<dbReference type="OrthoDB" id="424724at2759"/>
<organism evidence="1 2">
    <name type="scientific">Symbiodinium pilosum</name>
    <name type="common">Dinoflagellate</name>
    <dbReference type="NCBI Taxonomy" id="2952"/>
    <lineage>
        <taxon>Eukaryota</taxon>
        <taxon>Sar</taxon>
        <taxon>Alveolata</taxon>
        <taxon>Dinophyceae</taxon>
        <taxon>Suessiales</taxon>
        <taxon>Symbiodiniaceae</taxon>
        <taxon>Symbiodinium</taxon>
    </lineage>
</organism>
<name>A0A812V4E0_SYMPI</name>
<evidence type="ECO:0000313" key="2">
    <source>
        <dbReference type="Proteomes" id="UP000649617"/>
    </source>
</evidence>
<protein>
    <submittedName>
        <fullName evidence="1">Uncharacterized protein</fullName>
    </submittedName>
</protein>
<evidence type="ECO:0000313" key="1">
    <source>
        <dbReference type="EMBL" id="CAE7597473.1"/>
    </source>
</evidence>
<proteinExistence type="predicted"/>
<dbReference type="AlphaFoldDB" id="A0A812V4E0"/>
<keyword evidence="2" id="KW-1185">Reference proteome</keyword>
<accession>A0A812V4E0</accession>
<reference evidence="1" key="1">
    <citation type="submission" date="2021-02" db="EMBL/GenBank/DDBJ databases">
        <authorList>
            <person name="Dougan E. K."/>
            <person name="Rhodes N."/>
            <person name="Thang M."/>
            <person name="Chan C."/>
        </authorList>
    </citation>
    <scope>NUCLEOTIDE SEQUENCE</scope>
</reference>
<comment type="caution">
    <text evidence="1">The sequence shown here is derived from an EMBL/GenBank/DDBJ whole genome shotgun (WGS) entry which is preliminary data.</text>
</comment>
<dbReference type="EMBL" id="CAJNIZ010040002">
    <property type="protein sequence ID" value="CAE7597473.1"/>
    <property type="molecule type" value="Genomic_DNA"/>
</dbReference>
<gene>
    <name evidence="1" type="ORF">SPIL2461_LOCUS15876</name>
</gene>
<sequence length="355" mass="39363">MMAQTIMVIIYPNTTVASCFAVCGCAGYVWTTWQVVIVVLFPAFTQMNHNKCILMGFNSQDADSLVSAFRQVLKAVCDGDLLLDEELKICAGSSCLKRILETPEDATGRAFGDLIAEDGGSRRLVSADVFHVALPKTLGVSSGRHLLAIAEDADSRSYQTDAEKDSIPSSLLSRILFGRQSRCLPPSVTSLDSGITENIQMFEELSQLTLTLNAGTELIDMPEVVMRFSRRSDEDKIGLGMPSLKKFLRPLDWFPLEAKLRQYARVARKELPAQKKLAPLMFRVPGDSRSFIRARDVTLKSVFNGPRSATQPALLHLTLSNFNEERRKPTTEPSSLTCVEETSQARRILPTEIQE</sequence>